<comment type="caution">
    <text evidence="11">The sequence shown here is derived from an EMBL/GenBank/DDBJ whole genome shotgun (WGS) entry which is preliminary data.</text>
</comment>
<dbReference type="GeneID" id="66952467"/>
<feature type="transmembrane region" description="Helical" evidence="9">
    <location>
        <begin position="91"/>
        <end position="114"/>
    </location>
</feature>
<feature type="domain" description="CN hydrolase" evidence="10">
    <location>
        <begin position="227"/>
        <end position="473"/>
    </location>
</feature>
<sequence length="522" mass="58446">MLAIQSLIKLQVFTRLLGAVVFGAFSSLAFAPYSFWPAMLISLISLFLLIHQQKPKFATAIGFSWGLGQFATGIGWIYVVIKQFGGLPTSVGLLLIGLLIAYLALFPALFSYVLRRIQLPLALSYLLMAPSLWLVIDWFRGWFLTGFPWLWPGYSQIDGPLAGFAPLFGVQGITLAILIISASIALTILSRKLLALLPTVIVAIFGYVSGNIQWVQETGNTVNVAMVQGNIPQELKWLPSQRWTTLFSYQDMTRKNWDADIIIWPEAAIPEIERNLSSFLISLDDAAHNNDTALIVGILDRDPKGHLFNKVIILGKNGTEGYSYPAPQSYTKHHLLMFGEYMPFSDNLRTLAPLFNLPMSSFSRGNYAQPNINANGYKLVPAICYEIAFNEQVRHNLTPDSDFILTLSNDTWFGTSIGPHQHLEIARMRALENGKPVLRATNTGLTAAIDYKGKLIEQIMQFETVVLRANITTTDGQTPYTYFGNWLLYFWIVLSGLSILILQQTKTIRLQLNHKGKSKYRA</sequence>
<dbReference type="GO" id="GO:0016410">
    <property type="term" value="F:N-acyltransferase activity"/>
    <property type="evidence" value="ECO:0007669"/>
    <property type="project" value="UniProtKB-UniRule"/>
</dbReference>
<dbReference type="EC" id="2.3.1.269" evidence="9"/>
<name>A0A2A5SZL1_9GAMM</name>
<evidence type="ECO:0000256" key="7">
    <source>
        <dbReference type="ARBA" id="ARBA00023136"/>
    </source>
</evidence>
<keyword evidence="8 9" id="KW-0012">Acyltransferase</keyword>
<feature type="transmembrane region" description="Helical" evidence="9">
    <location>
        <begin position="163"/>
        <end position="186"/>
    </location>
</feature>
<comment type="function">
    <text evidence="9">Catalyzes the phospholipid dependent N-acylation of the N-terminal cysteine of apolipoprotein, the last step in lipoprotein maturation.</text>
</comment>
<dbReference type="PANTHER" id="PTHR38686">
    <property type="entry name" value="APOLIPOPROTEIN N-ACYLTRANSFERASE"/>
    <property type="match status" value="1"/>
</dbReference>
<evidence type="ECO:0000256" key="1">
    <source>
        <dbReference type="ARBA" id="ARBA00004651"/>
    </source>
</evidence>
<dbReference type="CDD" id="cd07571">
    <property type="entry name" value="ALP_N-acyl_transferase"/>
    <property type="match status" value="1"/>
</dbReference>
<dbReference type="Pfam" id="PF20154">
    <property type="entry name" value="LNT_N"/>
    <property type="match status" value="1"/>
</dbReference>
<comment type="subcellular location">
    <subcellularLocation>
        <location evidence="1 9">Cell membrane</location>
        <topology evidence="1 9">Multi-pass membrane protein</topology>
    </subcellularLocation>
</comment>
<evidence type="ECO:0000313" key="12">
    <source>
        <dbReference type="Proteomes" id="UP000219020"/>
    </source>
</evidence>
<dbReference type="UniPathway" id="UPA00666"/>
<dbReference type="RefSeq" id="WP_097357168.1">
    <property type="nucleotide sequence ID" value="NZ_CAWNJE010000022.1"/>
</dbReference>
<dbReference type="HAMAP" id="MF_01148">
    <property type="entry name" value="Lnt"/>
    <property type="match status" value="1"/>
</dbReference>
<dbReference type="SUPFAM" id="SSF56317">
    <property type="entry name" value="Carbon-nitrogen hydrolase"/>
    <property type="match status" value="1"/>
</dbReference>
<dbReference type="Gene3D" id="3.60.110.10">
    <property type="entry name" value="Carbon-nitrogen hydrolase"/>
    <property type="match status" value="1"/>
</dbReference>
<keyword evidence="5 9" id="KW-0812">Transmembrane</keyword>
<organism evidence="11 12">
    <name type="scientific">Candidatus Enterovibrio escicola</name>
    <dbReference type="NCBI Taxonomy" id="1927127"/>
    <lineage>
        <taxon>Bacteria</taxon>
        <taxon>Pseudomonadati</taxon>
        <taxon>Pseudomonadota</taxon>
        <taxon>Gammaproteobacteria</taxon>
        <taxon>Vibrionales</taxon>
        <taxon>Vibrionaceae</taxon>
        <taxon>Enterovibrio</taxon>
    </lineage>
</organism>
<dbReference type="EMBL" id="NBYY01000034">
    <property type="protein sequence ID" value="PCS21342.1"/>
    <property type="molecule type" value="Genomic_DNA"/>
</dbReference>
<evidence type="ECO:0000256" key="5">
    <source>
        <dbReference type="ARBA" id="ARBA00022692"/>
    </source>
</evidence>
<evidence type="ECO:0000256" key="8">
    <source>
        <dbReference type="ARBA" id="ARBA00023315"/>
    </source>
</evidence>
<feature type="transmembrane region" description="Helical" evidence="9">
    <location>
        <begin position="12"/>
        <end position="29"/>
    </location>
</feature>
<dbReference type="NCBIfam" id="TIGR00546">
    <property type="entry name" value="lnt"/>
    <property type="match status" value="1"/>
</dbReference>
<proteinExistence type="inferred from homology"/>
<dbReference type="GO" id="GO:0005886">
    <property type="term" value="C:plasma membrane"/>
    <property type="evidence" value="ECO:0007669"/>
    <property type="project" value="UniProtKB-SubCell"/>
</dbReference>
<keyword evidence="12" id="KW-1185">Reference proteome</keyword>
<evidence type="ECO:0000259" key="10">
    <source>
        <dbReference type="PROSITE" id="PS50263"/>
    </source>
</evidence>
<keyword evidence="3 9" id="KW-1003">Cell membrane</keyword>
<dbReference type="InterPro" id="IPR004563">
    <property type="entry name" value="Apolipo_AcylTrfase"/>
</dbReference>
<evidence type="ECO:0000313" key="11">
    <source>
        <dbReference type="EMBL" id="PCS21342.1"/>
    </source>
</evidence>
<feature type="transmembrane region" description="Helical" evidence="9">
    <location>
        <begin position="193"/>
        <end position="214"/>
    </location>
</feature>
<dbReference type="GO" id="GO:0042158">
    <property type="term" value="P:lipoprotein biosynthetic process"/>
    <property type="evidence" value="ECO:0007669"/>
    <property type="project" value="UniProtKB-UniRule"/>
</dbReference>
<dbReference type="Pfam" id="PF00795">
    <property type="entry name" value="CN_hydrolase"/>
    <property type="match status" value="1"/>
</dbReference>
<keyword evidence="4 9" id="KW-0808">Transferase</keyword>
<comment type="pathway">
    <text evidence="9">Protein modification; lipoprotein biosynthesis (N-acyl transfer).</text>
</comment>
<dbReference type="PANTHER" id="PTHR38686:SF1">
    <property type="entry name" value="APOLIPOPROTEIN N-ACYLTRANSFERASE"/>
    <property type="match status" value="1"/>
</dbReference>
<feature type="transmembrane region" description="Helical" evidence="9">
    <location>
        <begin position="121"/>
        <end position="143"/>
    </location>
</feature>
<comment type="catalytic activity">
    <reaction evidence="9">
        <text>N-terminal S-1,2-diacyl-sn-glyceryl-L-cysteinyl-[lipoprotein] + a glycerophospholipid = N-acyl-S-1,2-diacyl-sn-glyceryl-L-cysteinyl-[lipoprotein] + a 2-acyl-sn-glycero-3-phospholipid + H(+)</text>
        <dbReference type="Rhea" id="RHEA:48228"/>
        <dbReference type="Rhea" id="RHEA-COMP:14681"/>
        <dbReference type="Rhea" id="RHEA-COMP:14684"/>
        <dbReference type="ChEBI" id="CHEBI:15378"/>
        <dbReference type="ChEBI" id="CHEBI:136912"/>
        <dbReference type="ChEBI" id="CHEBI:140656"/>
        <dbReference type="ChEBI" id="CHEBI:140657"/>
        <dbReference type="ChEBI" id="CHEBI:140660"/>
        <dbReference type="EC" id="2.3.1.269"/>
    </reaction>
</comment>
<feature type="transmembrane region" description="Helical" evidence="9">
    <location>
        <begin position="483"/>
        <end position="502"/>
    </location>
</feature>
<feature type="transmembrane region" description="Helical" evidence="9">
    <location>
        <begin position="57"/>
        <end position="79"/>
    </location>
</feature>
<protein>
    <recommendedName>
        <fullName evidence="9">Apolipoprotein N-acyltransferase</fullName>
        <shortName evidence="9">ALP N-acyltransferase</shortName>
        <ecNumber evidence="9">2.3.1.269</ecNumber>
    </recommendedName>
</protein>
<dbReference type="InterPro" id="IPR036526">
    <property type="entry name" value="C-N_Hydrolase_sf"/>
</dbReference>
<reference evidence="12" key="1">
    <citation type="submission" date="2017-04" db="EMBL/GenBank/DDBJ databases">
        <title>Genome evolution of the luminous symbionts of deep sea anglerfish.</title>
        <authorList>
            <person name="Hendry T.A."/>
        </authorList>
    </citation>
    <scope>NUCLEOTIDE SEQUENCE [LARGE SCALE GENOMIC DNA]</scope>
</reference>
<keyword evidence="7 9" id="KW-0472">Membrane</keyword>
<evidence type="ECO:0000256" key="2">
    <source>
        <dbReference type="ARBA" id="ARBA00010065"/>
    </source>
</evidence>
<keyword evidence="11" id="KW-0449">Lipoprotein</keyword>
<evidence type="ECO:0000256" key="9">
    <source>
        <dbReference type="HAMAP-Rule" id="MF_01148"/>
    </source>
</evidence>
<gene>
    <name evidence="9" type="primary">lnt</name>
    <name evidence="11" type="ORF">BTN49_2881</name>
</gene>
<dbReference type="AlphaFoldDB" id="A0A2A5SZL1"/>
<dbReference type="Proteomes" id="UP000219020">
    <property type="component" value="Unassembled WGS sequence"/>
</dbReference>
<dbReference type="InterPro" id="IPR003010">
    <property type="entry name" value="C-N_Hydrolase"/>
</dbReference>
<evidence type="ECO:0000256" key="4">
    <source>
        <dbReference type="ARBA" id="ARBA00022679"/>
    </source>
</evidence>
<evidence type="ECO:0000256" key="3">
    <source>
        <dbReference type="ARBA" id="ARBA00022475"/>
    </source>
</evidence>
<dbReference type="PROSITE" id="PS50263">
    <property type="entry name" value="CN_HYDROLASE"/>
    <property type="match status" value="1"/>
</dbReference>
<comment type="similarity">
    <text evidence="2 9">Belongs to the CN hydrolase family. Apolipoprotein N-acyltransferase subfamily.</text>
</comment>
<dbReference type="InterPro" id="IPR045378">
    <property type="entry name" value="LNT_N"/>
</dbReference>
<feature type="transmembrane region" description="Helical" evidence="9">
    <location>
        <begin position="35"/>
        <end position="50"/>
    </location>
</feature>
<accession>A0A2A5SZL1</accession>
<evidence type="ECO:0000256" key="6">
    <source>
        <dbReference type="ARBA" id="ARBA00022989"/>
    </source>
</evidence>
<keyword evidence="6 9" id="KW-1133">Transmembrane helix</keyword>